<dbReference type="AlphaFoldDB" id="C7MVJ6"/>
<dbReference type="Proteomes" id="UP000000841">
    <property type="component" value="Chromosome"/>
</dbReference>
<evidence type="ECO:0000256" key="3">
    <source>
        <dbReference type="SAM" id="MobiDB-lite"/>
    </source>
</evidence>
<dbReference type="Gene3D" id="1.10.10.1320">
    <property type="entry name" value="Anti-sigma factor, zinc-finger domain"/>
    <property type="match status" value="1"/>
</dbReference>
<dbReference type="HOGENOM" id="CLU_082121_0_0_11"/>
<dbReference type="InterPro" id="IPR027383">
    <property type="entry name" value="Znf_put"/>
</dbReference>
<protein>
    <recommendedName>
        <fullName evidence="4">Putative zinc-finger domain-containing protein</fullName>
    </recommendedName>
</protein>
<evidence type="ECO:0000256" key="2">
    <source>
        <dbReference type="ARBA" id="ARBA00023163"/>
    </source>
</evidence>
<organism evidence="5 6">
    <name type="scientific">Saccharomonospora viridis (strain ATCC 15386 / DSM 43017 / JCM 3036 / CCUG 5913 / NBRC 12207 / NCIMB 9602 / P101)</name>
    <name type="common">Thermoactinomyces viridis</name>
    <dbReference type="NCBI Taxonomy" id="471857"/>
    <lineage>
        <taxon>Bacteria</taxon>
        <taxon>Bacillati</taxon>
        <taxon>Actinomycetota</taxon>
        <taxon>Actinomycetes</taxon>
        <taxon>Pseudonocardiales</taxon>
        <taxon>Pseudonocardiaceae</taxon>
        <taxon>Saccharomonospora</taxon>
    </lineage>
</organism>
<dbReference type="RefSeq" id="WP_012796144.1">
    <property type="nucleotide sequence ID" value="NC_013159.1"/>
</dbReference>
<keyword evidence="1" id="KW-0805">Transcription regulation</keyword>
<evidence type="ECO:0000256" key="1">
    <source>
        <dbReference type="ARBA" id="ARBA00023015"/>
    </source>
</evidence>
<dbReference type="EMBL" id="CP001683">
    <property type="protein sequence ID" value="ACU95715.1"/>
    <property type="molecule type" value="Genomic_DNA"/>
</dbReference>
<keyword evidence="6" id="KW-1185">Reference proteome</keyword>
<feature type="compositionally biased region" description="Low complexity" evidence="3">
    <location>
        <begin position="264"/>
        <end position="278"/>
    </location>
</feature>
<sequence>MTVGKGRRWPESHLLPDAVAAFVDQELSLGAQERAAAHLAHCPRCAAEVAAQRAASEAVRQARTPSISASFLASLQRIPQTADLPNGPDNLAIGPNGQVMAVQRPDHVAGLRDGLPSGALGTSAPLGTSPTVLGNGPRLAGGRKRATQGAGVVVSGLVLSALALVATTNLSEEGARDADPSATPRTDVLPAKFGGHAATDTLKATPLVEETGVAPAESTEPSEPLHSSEPGRPSGSAETSEASEASEASETTVTSTVPTSIGMTVSSTSATPVPPSDVVASATTGAVIAPPGVPH</sequence>
<reference evidence="5 6" key="1">
    <citation type="journal article" date="2009" name="Stand. Genomic Sci.">
        <title>Complete genome sequence of Saccharomonospora viridis type strain (P101).</title>
        <authorList>
            <person name="Pati A."/>
            <person name="Sikorski J."/>
            <person name="Nolan M."/>
            <person name="Lapidus A."/>
            <person name="Copeland A."/>
            <person name="Glavina Del Rio T."/>
            <person name="Lucas S."/>
            <person name="Chen F."/>
            <person name="Tice H."/>
            <person name="Pitluck S."/>
            <person name="Cheng J.F."/>
            <person name="Chertkov O."/>
            <person name="Brettin T."/>
            <person name="Han C."/>
            <person name="Detter J.C."/>
            <person name="Kuske C."/>
            <person name="Bruce D."/>
            <person name="Goodwin L."/>
            <person name="Chain P."/>
            <person name="D'haeseleer P."/>
            <person name="Chen A."/>
            <person name="Palaniappan K."/>
            <person name="Ivanova N."/>
            <person name="Mavromatis K."/>
            <person name="Mikhailova N."/>
            <person name="Rohde M."/>
            <person name="Tindall B.J."/>
            <person name="Goker M."/>
            <person name="Bristow J."/>
            <person name="Eisen J.A."/>
            <person name="Markowitz V."/>
            <person name="Hugenholtz P."/>
            <person name="Kyrpides N.C."/>
            <person name="Klenk H.P."/>
        </authorList>
    </citation>
    <scope>NUCLEOTIDE SEQUENCE [LARGE SCALE GENOMIC DNA]</scope>
    <source>
        <strain evidence="6">ATCC 15386 / DSM 43017 / JCM 3036 / NBRC 12207 / P101</strain>
    </source>
</reference>
<dbReference type="STRING" id="471857.Svir_06440"/>
<feature type="region of interest" description="Disordered" evidence="3">
    <location>
        <begin position="172"/>
        <end position="278"/>
    </location>
</feature>
<keyword evidence="2" id="KW-0804">Transcription</keyword>
<feature type="compositionally biased region" description="Low complexity" evidence="3">
    <location>
        <begin position="236"/>
        <end position="257"/>
    </location>
</feature>
<proteinExistence type="predicted"/>
<evidence type="ECO:0000259" key="4">
    <source>
        <dbReference type="Pfam" id="PF13490"/>
    </source>
</evidence>
<dbReference type="eggNOG" id="COG5662">
    <property type="taxonomic scope" value="Bacteria"/>
</dbReference>
<evidence type="ECO:0000313" key="6">
    <source>
        <dbReference type="Proteomes" id="UP000000841"/>
    </source>
</evidence>
<evidence type="ECO:0000313" key="5">
    <source>
        <dbReference type="EMBL" id="ACU95715.1"/>
    </source>
</evidence>
<feature type="domain" description="Putative zinc-finger" evidence="4">
    <location>
        <begin position="18"/>
        <end position="46"/>
    </location>
</feature>
<accession>C7MVJ6</accession>
<dbReference type="KEGG" id="svi:Svir_06440"/>
<dbReference type="InterPro" id="IPR041916">
    <property type="entry name" value="Anti_sigma_zinc_sf"/>
</dbReference>
<gene>
    <name evidence="5" type="ordered locus">Svir_06440</name>
</gene>
<name>C7MVJ6_SACVD</name>
<dbReference type="Pfam" id="PF13490">
    <property type="entry name" value="zf-HC2"/>
    <property type="match status" value="1"/>
</dbReference>